<dbReference type="Pfam" id="PF20232">
    <property type="entry name" value="T6SS_FHA_C"/>
    <property type="match status" value="1"/>
</dbReference>
<protein>
    <submittedName>
        <fullName evidence="2">FhA</fullName>
    </submittedName>
</protein>
<reference evidence="2 3" key="1">
    <citation type="submission" date="2015-07" db="EMBL/GenBank/DDBJ databases">
        <authorList>
            <person name="Noorani M."/>
        </authorList>
    </citation>
    <scope>NUCLEOTIDE SEQUENCE [LARGE SCALE GENOMIC DNA]</scope>
    <source>
        <strain evidence="2 3">0788_9</strain>
    </source>
</reference>
<dbReference type="PATRIC" id="fig|81035.3.peg.1124"/>
<evidence type="ECO:0000259" key="1">
    <source>
        <dbReference type="Pfam" id="PF20232"/>
    </source>
</evidence>
<organism evidence="2 3">
    <name type="scientific">Pseudomonas syringae pv. cilantro</name>
    <dbReference type="NCBI Taxonomy" id="81035"/>
    <lineage>
        <taxon>Bacteria</taxon>
        <taxon>Pseudomonadati</taxon>
        <taxon>Pseudomonadota</taxon>
        <taxon>Gammaproteobacteria</taxon>
        <taxon>Pseudomonadales</taxon>
        <taxon>Pseudomonadaceae</taxon>
        <taxon>Pseudomonas</taxon>
        <taxon>Pseudomonas syringae</taxon>
    </lineage>
</organism>
<dbReference type="EMBL" id="LGLN01000008">
    <property type="protein sequence ID" value="KPC36376.1"/>
    <property type="molecule type" value="Genomic_DNA"/>
</dbReference>
<reference evidence="2 3" key="2">
    <citation type="submission" date="2015-10" db="EMBL/GenBank/DDBJ databases">
        <title>Comparative genomics and high-throughput reverse genetic screens identify a new phytobacterial MAMP and an Arabidopsis receptor required for immune elicitation.</title>
        <authorList>
            <person name="Mott G.A."/>
            <person name="Thakur S."/>
            <person name="Wang P.W."/>
            <person name="Desveaux D."/>
            <person name="Guttman D.S."/>
        </authorList>
    </citation>
    <scope>NUCLEOTIDE SEQUENCE [LARGE SCALE GENOMIC DNA]</scope>
    <source>
        <strain evidence="2 3">0788_9</strain>
    </source>
</reference>
<feature type="domain" description="Type VI secretion system FHA" evidence="1">
    <location>
        <begin position="30"/>
        <end position="202"/>
    </location>
</feature>
<accession>A0A0N1JQ21</accession>
<evidence type="ECO:0000313" key="3">
    <source>
        <dbReference type="Proteomes" id="UP000037891"/>
    </source>
</evidence>
<dbReference type="InterPro" id="IPR046883">
    <property type="entry name" value="T6SS_FHA_C"/>
</dbReference>
<dbReference type="AlphaFoldDB" id="A0A0N1JQ21"/>
<name>A0A0N1JQ21_PSESX</name>
<dbReference type="Proteomes" id="UP000037891">
    <property type="component" value="Unassembled WGS sequence"/>
</dbReference>
<proteinExistence type="predicted"/>
<evidence type="ECO:0000313" key="2">
    <source>
        <dbReference type="EMBL" id="KPC36376.1"/>
    </source>
</evidence>
<dbReference type="RefSeq" id="WP_230080972.1">
    <property type="nucleotide sequence ID" value="NZ_LGLN01000008.1"/>
</dbReference>
<sequence length="214" mass="24736">MPQLIASPIPAVARQREEHSDAFWKQFGDALGVELTSVDLVTREASAIKVARLFKRCLDGLQQSLKIRNEITDELYADLSDVTHPDVSGVESATGETLIHSLLTEEPRHLLTEETIARAFRELQAHETAMLAGCRVMAQATLERFSPRQLGWQFERDRGRPWLLTDGRRWRDYARHHHDLQRSGQWDERLLTHNFAPAYEQQFRLIVSFHQDIK</sequence>
<gene>
    <name evidence="2" type="ORF">ABJ99_1049</name>
</gene>
<comment type="caution">
    <text evidence="2">The sequence shown here is derived from an EMBL/GenBank/DDBJ whole genome shotgun (WGS) entry which is preliminary data.</text>
</comment>